<keyword evidence="14 17" id="KW-0472">Membrane</keyword>
<dbReference type="Gene3D" id="3.40.50.2300">
    <property type="match status" value="2"/>
</dbReference>
<dbReference type="EC" id="2.7.13.3" evidence="4"/>
<evidence type="ECO:0000256" key="6">
    <source>
        <dbReference type="ARBA" id="ARBA00022553"/>
    </source>
</evidence>
<evidence type="ECO:0000313" key="22">
    <source>
        <dbReference type="EMBL" id="ATS18805.1"/>
    </source>
</evidence>
<reference evidence="22 23" key="1">
    <citation type="submission" date="2016-11" db="EMBL/GenBank/DDBJ databases">
        <title>Complete genome sequence of thermophilic cyanobacteria strain Synechococcus sp. PCC6715.</title>
        <authorList>
            <person name="Tang J."/>
            <person name="Daroch M."/>
            <person name="Liang Y."/>
            <person name="Jiang D."/>
            <person name="Shah M."/>
        </authorList>
    </citation>
    <scope>NUCLEOTIDE SEQUENCE [LARGE SCALE GENOMIC DNA]</scope>
    <source>
        <strain evidence="22 23">PCC 6715</strain>
    </source>
</reference>
<dbReference type="InterPro" id="IPR000014">
    <property type="entry name" value="PAS"/>
</dbReference>
<feature type="modified residue" description="4-aspartylphosphate" evidence="16">
    <location>
        <position position="968"/>
    </location>
</feature>
<evidence type="ECO:0000256" key="17">
    <source>
        <dbReference type="SAM" id="Phobius"/>
    </source>
</evidence>
<protein>
    <recommendedName>
        <fullName evidence="15">Circadian input-output histidine kinase CikA</fullName>
        <ecNumber evidence="4">2.7.13.3</ecNumber>
    </recommendedName>
</protein>
<dbReference type="InterPro" id="IPR048760">
    <property type="entry name" value="VP0354-like_sensor_dom"/>
</dbReference>
<comment type="similarity">
    <text evidence="3">In the N-terminal section; belongs to the phytochrome family.</text>
</comment>
<keyword evidence="11" id="KW-0067">ATP-binding</keyword>
<evidence type="ECO:0000256" key="12">
    <source>
        <dbReference type="ARBA" id="ARBA00022989"/>
    </source>
</evidence>
<dbReference type="Pfam" id="PF00072">
    <property type="entry name" value="Response_reg"/>
    <property type="match status" value="2"/>
</dbReference>
<dbReference type="InterPro" id="IPR029151">
    <property type="entry name" value="Sensor-like_sf"/>
</dbReference>
<dbReference type="PROSITE" id="PS50109">
    <property type="entry name" value="HIS_KIN"/>
    <property type="match status" value="1"/>
</dbReference>
<dbReference type="SUPFAM" id="SSF103190">
    <property type="entry name" value="Sensory domain-like"/>
    <property type="match status" value="2"/>
</dbReference>
<keyword evidence="8 17" id="KW-0812">Transmembrane</keyword>
<dbReference type="SUPFAM" id="SSF55874">
    <property type="entry name" value="ATPase domain of HSP90 chaperone/DNA topoisomerase II/histidine kinase"/>
    <property type="match status" value="1"/>
</dbReference>
<dbReference type="Pfam" id="PF08447">
    <property type="entry name" value="PAS_3"/>
    <property type="match status" value="1"/>
</dbReference>
<reference evidence="23" key="2">
    <citation type="journal article" date="2022" name="Front. Microbiol.">
        <title>Comparative Genomic Analysis Revealed Distinct Molecular Components and Organization of CO2-Concentrating Mechanism in Thermophilic Cyanobacteria.</title>
        <authorList>
            <person name="Tang J."/>
            <person name="Zhou H."/>
            <person name="Yao D."/>
            <person name="Riaz S."/>
            <person name="You D."/>
            <person name="Klepacz-Smolka A."/>
            <person name="Daroch M."/>
        </authorList>
    </citation>
    <scope>NUCLEOTIDE SEQUENCE [LARGE SCALE GENOMIC DNA]</scope>
    <source>
        <strain evidence="23">PCC 6715</strain>
    </source>
</reference>
<dbReference type="Pfam" id="PF21623">
    <property type="entry name" value="HK_sensor_dom_bact"/>
    <property type="match status" value="1"/>
</dbReference>
<dbReference type="Gene3D" id="1.10.287.130">
    <property type="match status" value="1"/>
</dbReference>
<dbReference type="CDD" id="cd00130">
    <property type="entry name" value="PAS"/>
    <property type="match status" value="1"/>
</dbReference>
<evidence type="ECO:0000256" key="4">
    <source>
        <dbReference type="ARBA" id="ARBA00012438"/>
    </source>
</evidence>
<dbReference type="OrthoDB" id="5389090at2"/>
<sequence length="1047" mass="118008">MAQRPLSQFLKFLLPATIALVAILGPIYLAQRRDAIEDLQLREEAKVERGAFTLTNYINLLITEVQILAATHDVKYFLALKQGHGSPSAIDALDHARSLQAIEDDLYNFLRQKRIYDRLYLFDLTGHLRLNIALSHDFNRRLSNDTPSSELQKIYWPVIRQLERDEAFISPFDIDIDKNQPHIAPTPILYLAAPVYTRDQQRVGFLVLRYDANHLLHILMNTCQGVYGSCLLVNDQGYWLLAERTSDEWGFRYPERQGSTVGAMFPELWQRMRTQTLGRFISDDGLFAFHQVLPLKVNHYSVNLTNNGAIAERDYRLWVISRVSPHILAQQLTPIHLQFLFLFIVLWLSAGIGIFMITSNRHRQFLLNQRLAASEVRFRTVSDMAPVGIFTADAEGKLTYANKTFLKMLAVEPNETAAIAWQQFLHREDRLSVIAAWQYAIAQQRPFKKQFRLLDRDSQVSWVNAQAIPTFEEGVFTGFVGTWQDISQMMQQQQLLEAARHAAEDASRAKSEFLATMSHEIRTPMNAIIGLTGLLLDTPLTPQQQEFLNTIRLSGDALLTIINDILDFSKIESGTLELEAYPFNLRTCVEDVLDLMANRALERKVELIAHIDPEVPVHVIGDMGRLRQILVNLLSNGVKFTEHGNLILSVKPFGQGKLGDRYEFLFAIQDTGVGITPQGVQRLFKPFSQVDASITRHYGGTGLGLVICQRLVERMQGRIWLESKSQGSALAIGGNPPPHYESIPIPETGSVFYFTVQLLLNPNGAKITPMDGSLLQNRRVLIVDDNATNRQILALQTRNWQMQPLVAESGAAALSLLQTNAAMDVAILDLQMPEMDGVTLARQIRQVHQQLPIILLTSLGCSLSLEETQLFTRLISKPVKQSTLYNVLNDLFSDSPILSIATPKQFSTQALKADLPPLRILVAEDNKVNQMVALRILEKIGYRGDIAANGLEVLDAVKRQPYDVILMDMQMPEMDGLTATREVIRLYETLAQPRPRIIAMTANAMESDRQLCLEAGMDDYVSKPISLEELVRALRQCTPLVNATTAG</sequence>
<dbReference type="InterPro" id="IPR011006">
    <property type="entry name" value="CheY-like_superfamily"/>
</dbReference>
<evidence type="ECO:0000256" key="7">
    <source>
        <dbReference type="ARBA" id="ARBA00022679"/>
    </source>
</evidence>
<proteinExistence type="inferred from homology"/>
<dbReference type="InterPro" id="IPR036890">
    <property type="entry name" value="HATPase_C_sf"/>
</dbReference>
<name>A0A2D2Q2R6_PARLV</name>
<dbReference type="SUPFAM" id="SSF52172">
    <property type="entry name" value="CheY-like"/>
    <property type="match status" value="2"/>
</dbReference>
<dbReference type="SUPFAM" id="SSF55785">
    <property type="entry name" value="PYP-like sensor domain (PAS domain)"/>
    <property type="match status" value="1"/>
</dbReference>
<evidence type="ECO:0000259" key="20">
    <source>
        <dbReference type="PROSITE" id="PS50112"/>
    </source>
</evidence>
<dbReference type="Gene3D" id="3.30.450.20">
    <property type="entry name" value="PAS domain"/>
    <property type="match status" value="3"/>
</dbReference>
<keyword evidence="13" id="KW-0902">Two-component regulatory system</keyword>
<dbReference type="PROSITE" id="PS50110">
    <property type="entry name" value="RESPONSE_REGULATORY"/>
    <property type="match status" value="2"/>
</dbReference>
<keyword evidence="10" id="KW-0418">Kinase</keyword>
<dbReference type="GO" id="GO:0005524">
    <property type="term" value="F:ATP binding"/>
    <property type="evidence" value="ECO:0007669"/>
    <property type="project" value="UniProtKB-KW"/>
</dbReference>
<keyword evidence="5" id="KW-1003">Cell membrane</keyword>
<comment type="catalytic activity">
    <reaction evidence="1">
        <text>ATP + protein L-histidine = ADP + protein N-phospho-L-histidine.</text>
        <dbReference type="EC" id="2.7.13.3"/>
    </reaction>
</comment>
<dbReference type="AlphaFoldDB" id="A0A2D2Q2R6"/>
<dbReference type="SUPFAM" id="SSF47384">
    <property type="entry name" value="Homodimeric domain of signal transducing histidine kinase"/>
    <property type="match status" value="1"/>
</dbReference>
<dbReference type="FunFam" id="1.10.287.130:FF:000003">
    <property type="entry name" value="Histidine kinase"/>
    <property type="match status" value="1"/>
</dbReference>
<dbReference type="RefSeq" id="WP_099799142.1">
    <property type="nucleotide sequence ID" value="NZ_CP018092.1"/>
</dbReference>
<dbReference type="PROSITE" id="PS50113">
    <property type="entry name" value="PAC"/>
    <property type="match status" value="1"/>
</dbReference>
<dbReference type="NCBIfam" id="TIGR00229">
    <property type="entry name" value="sensory_box"/>
    <property type="match status" value="1"/>
</dbReference>
<keyword evidence="9" id="KW-0547">Nucleotide-binding</keyword>
<dbReference type="Pfam" id="PF02518">
    <property type="entry name" value="HATPase_c"/>
    <property type="match status" value="1"/>
</dbReference>
<keyword evidence="23" id="KW-1185">Reference proteome</keyword>
<keyword evidence="7" id="KW-0808">Transferase</keyword>
<evidence type="ECO:0000259" key="18">
    <source>
        <dbReference type="PROSITE" id="PS50109"/>
    </source>
</evidence>
<organism evidence="22 23">
    <name type="scientific">Parathermosynechococcus lividus PCC 6715</name>
    <dbReference type="NCBI Taxonomy" id="1917166"/>
    <lineage>
        <taxon>Bacteria</taxon>
        <taxon>Bacillati</taxon>
        <taxon>Cyanobacteriota</taxon>
        <taxon>Cyanophyceae</taxon>
        <taxon>Acaryochloridales</taxon>
        <taxon>Thermosynechococcaceae</taxon>
        <taxon>Parathermosynechococcus</taxon>
    </lineage>
</organism>
<dbReference type="CDD" id="cd00082">
    <property type="entry name" value="HisKA"/>
    <property type="match status" value="1"/>
</dbReference>
<feature type="domain" description="Histidine kinase" evidence="18">
    <location>
        <begin position="516"/>
        <end position="732"/>
    </location>
</feature>
<keyword evidence="12 17" id="KW-1133">Transmembrane helix</keyword>
<dbReference type="SMART" id="SM00387">
    <property type="entry name" value="HATPase_c"/>
    <property type="match status" value="1"/>
</dbReference>
<evidence type="ECO:0000256" key="13">
    <source>
        <dbReference type="ARBA" id="ARBA00023012"/>
    </source>
</evidence>
<evidence type="ECO:0000256" key="8">
    <source>
        <dbReference type="ARBA" id="ARBA00022692"/>
    </source>
</evidence>
<evidence type="ECO:0000313" key="23">
    <source>
        <dbReference type="Proteomes" id="UP000231057"/>
    </source>
</evidence>
<dbReference type="KEGG" id="slw:BRW62_08655"/>
<feature type="domain" description="PAC" evidence="21">
    <location>
        <begin position="447"/>
        <end position="498"/>
    </location>
</feature>
<evidence type="ECO:0000256" key="14">
    <source>
        <dbReference type="ARBA" id="ARBA00023136"/>
    </source>
</evidence>
<dbReference type="GO" id="GO:0005886">
    <property type="term" value="C:plasma membrane"/>
    <property type="evidence" value="ECO:0007669"/>
    <property type="project" value="UniProtKB-SubCell"/>
</dbReference>
<evidence type="ECO:0000256" key="3">
    <source>
        <dbReference type="ARBA" id="ARBA00006402"/>
    </source>
</evidence>
<dbReference type="EMBL" id="CP018092">
    <property type="protein sequence ID" value="ATS18805.1"/>
    <property type="molecule type" value="Genomic_DNA"/>
</dbReference>
<dbReference type="InterPro" id="IPR036097">
    <property type="entry name" value="HisK_dim/P_sf"/>
</dbReference>
<evidence type="ECO:0000256" key="5">
    <source>
        <dbReference type="ARBA" id="ARBA00022475"/>
    </source>
</evidence>
<dbReference type="InterPro" id="IPR000700">
    <property type="entry name" value="PAS-assoc_C"/>
</dbReference>
<evidence type="ECO:0000256" key="2">
    <source>
        <dbReference type="ARBA" id="ARBA00004651"/>
    </source>
</evidence>
<accession>A0A2D2Q2R6</accession>
<dbReference type="PANTHER" id="PTHR45339:SF1">
    <property type="entry name" value="HYBRID SIGNAL TRANSDUCTION HISTIDINE KINASE J"/>
    <property type="match status" value="1"/>
</dbReference>
<feature type="transmembrane region" description="Helical" evidence="17">
    <location>
        <begin position="12"/>
        <end position="30"/>
    </location>
</feature>
<evidence type="ECO:0000256" key="9">
    <source>
        <dbReference type="ARBA" id="ARBA00022741"/>
    </source>
</evidence>
<evidence type="ECO:0000256" key="1">
    <source>
        <dbReference type="ARBA" id="ARBA00000085"/>
    </source>
</evidence>
<dbReference type="InterPro" id="IPR003661">
    <property type="entry name" value="HisK_dim/P_dom"/>
</dbReference>
<dbReference type="InterPro" id="IPR003594">
    <property type="entry name" value="HATPase_dom"/>
</dbReference>
<dbReference type="GO" id="GO:0000155">
    <property type="term" value="F:phosphorelay sensor kinase activity"/>
    <property type="evidence" value="ECO:0007669"/>
    <property type="project" value="InterPro"/>
</dbReference>
<evidence type="ECO:0000259" key="21">
    <source>
        <dbReference type="PROSITE" id="PS50113"/>
    </source>
</evidence>
<feature type="modified residue" description="4-aspartylphosphate" evidence="16">
    <location>
        <position position="829"/>
    </location>
</feature>
<dbReference type="PANTHER" id="PTHR45339">
    <property type="entry name" value="HYBRID SIGNAL TRANSDUCTION HISTIDINE KINASE J"/>
    <property type="match status" value="1"/>
</dbReference>
<feature type="domain" description="PAS" evidence="20">
    <location>
        <begin position="374"/>
        <end position="444"/>
    </location>
</feature>
<dbReference type="PRINTS" id="PR00344">
    <property type="entry name" value="BCTRLSENSOR"/>
</dbReference>
<dbReference type="InterPro" id="IPR001789">
    <property type="entry name" value="Sig_transdc_resp-reg_receiver"/>
</dbReference>
<feature type="domain" description="Response regulatory" evidence="19">
    <location>
        <begin position="779"/>
        <end position="892"/>
    </location>
</feature>
<dbReference type="Gene3D" id="3.30.565.10">
    <property type="entry name" value="Histidine kinase-like ATPase, C-terminal domain"/>
    <property type="match status" value="1"/>
</dbReference>
<dbReference type="PROSITE" id="PS50112">
    <property type="entry name" value="PAS"/>
    <property type="match status" value="1"/>
</dbReference>
<dbReference type="InterPro" id="IPR004358">
    <property type="entry name" value="Sig_transdc_His_kin-like_C"/>
</dbReference>
<evidence type="ECO:0000256" key="11">
    <source>
        <dbReference type="ARBA" id="ARBA00022840"/>
    </source>
</evidence>
<evidence type="ECO:0000259" key="19">
    <source>
        <dbReference type="PROSITE" id="PS50110"/>
    </source>
</evidence>
<evidence type="ECO:0000256" key="10">
    <source>
        <dbReference type="ARBA" id="ARBA00022777"/>
    </source>
</evidence>
<dbReference type="Proteomes" id="UP000231057">
    <property type="component" value="Chromosome"/>
</dbReference>
<dbReference type="CDD" id="cd17546">
    <property type="entry name" value="REC_hyHK_CKI1_RcsC-like"/>
    <property type="match status" value="2"/>
</dbReference>
<comment type="subcellular location">
    <subcellularLocation>
        <location evidence="2">Cell membrane</location>
        <topology evidence="2">Multi-pass membrane protein</topology>
    </subcellularLocation>
</comment>
<evidence type="ECO:0000256" key="16">
    <source>
        <dbReference type="PROSITE-ProRule" id="PRU00169"/>
    </source>
</evidence>
<dbReference type="InterPro" id="IPR005467">
    <property type="entry name" value="His_kinase_dom"/>
</dbReference>
<dbReference type="FunFam" id="3.30.565.10:FF:000010">
    <property type="entry name" value="Sensor histidine kinase RcsC"/>
    <property type="match status" value="1"/>
</dbReference>
<evidence type="ECO:0000256" key="15">
    <source>
        <dbReference type="ARBA" id="ARBA00074306"/>
    </source>
</evidence>
<feature type="transmembrane region" description="Helical" evidence="17">
    <location>
        <begin position="335"/>
        <end position="357"/>
    </location>
</feature>
<dbReference type="CDD" id="cd16922">
    <property type="entry name" value="HATPase_EvgS-ArcB-TorS-like"/>
    <property type="match status" value="1"/>
</dbReference>
<dbReference type="InterPro" id="IPR035965">
    <property type="entry name" value="PAS-like_dom_sf"/>
</dbReference>
<keyword evidence="6 16" id="KW-0597">Phosphoprotein</keyword>
<dbReference type="SMART" id="SM00448">
    <property type="entry name" value="REC"/>
    <property type="match status" value="2"/>
</dbReference>
<dbReference type="Pfam" id="PF00512">
    <property type="entry name" value="HisKA"/>
    <property type="match status" value="1"/>
</dbReference>
<dbReference type="SMART" id="SM00388">
    <property type="entry name" value="HisKA"/>
    <property type="match status" value="1"/>
</dbReference>
<dbReference type="SMART" id="SM00091">
    <property type="entry name" value="PAS"/>
    <property type="match status" value="1"/>
</dbReference>
<feature type="domain" description="Response regulatory" evidence="19">
    <location>
        <begin position="919"/>
        <end position="1038"/>
    </location>
</feature>
<gene>
    <name evidence="22" type="ORF">BRW62_08655</name>
</gene>
<dbReference type="InterPro" id="IPR013655">
    <property type="entry name" value="PAS_fold_3"/>
</dbReference>